<name>A0A212A890_9RHOB</name>
<dbReference type="InterPro" id="IPR011057">
    <property type="entry name" value="Mss4-like_sf"/>
</dbReference>
<reference evidence="5 6" key="1">
    <citation type="submission" date="2016-12" db="EMBL/GenBank/DDBJ databases">
        <title>Comparison of Traditional DNA-DNA Hybridization with In Silico Genomic Analysis.</title>
        <authorList>
            <person name="Nicholson A.C."/>
            <person name="Humrighouse B.W."/>
            <person name="Graziano J."/>
            <person name="Lasker B."/>
            <person name="Whitney A.M."/>
            <person name="Mcquiston J.R."/>
        </authorList>
    </citation>
    <scope>NUCLEOTIDE SEQUENCE [LARGE SCALE GENOMIC DNA]</scope>
    <source>
        <strain evidence="5 6">H2240</strain>
    </source>
</reference>
<evidence type="ECO:0000256" key="1">
    <source>
        <dbReference type="ARBA" id="ARBA00005495"/>
    </source>
</evidence>
<dbReference type="PANTHER" id="PTHR28620">
    <property type="entry name" value="CENTROMERE PROTEIN V"/>
    <property type="match status" value="1"/>
</dbReference>
<feature type="domain" description="CENP-V/GFA" evidence="4">
    <location>
        <begin position="8"/>
        <end position="108"/>
    </location>
</feature>
<sequence>MEQNDERLEGACHCGKVRFRVRLEGGLGAARRCDCSLCAMRGAVTLSARLADFTLLEGVEVLRTYRFNTGVAEHHFCGNCGIYTHHKRRSNPDQFGVNAACLGISPFDFAEVQVNDGVHHPSDGNESRVMGVLRFEHL</sequence>
<comment type="caution">
    <text evidence="5">The sequence shown here is derived from an EMBL/GenBank/DDBJ whole genome shotgun (WGS) entry which is preliminary data.</text>
</comment>
<dbReference type="PANTHER" id="PTHR28620:SF1">
    <property type="entry name" value="CENP-V_GFA DOMAIN-CONTAINING PROTEIN"/>
    <property type="match status" value="1"/>
</dbReference>
<dbReference type="SUPFAM" id="SSF51316">
    <property type="entry name" value="Mss4-like"/>
    <property type="match status" value="1"/>
</dbReference>
<comment type="similarity">
    <text evidence="1">Belongs to the Gfa family.</text>
</comment>
<evidence type="ECO:0000256" key="2">
    <source>
        <dbReference type="ARBA" id="ARBA00022723"/>
    </source>
</evidence>
<dbReference type="Gene3D" id="2.170.150.70">
    <property type="match status" value="1"/>
</dbReference>
<organism evidence="5 6">
    <name type="scientific">Haematobacter genomosp. 1</name>
    <dbReference type="NCBI Taxonomy" id="366618"/>
    <lineage>
        <taxon>Bacteria</taxon>
        <taxon>Pseudomonadati</taxon>
        <taxon>Pseudomonadota</taxon>
        <taxon>Alphaproteobacteria</taxon>
        <taxon>Rhodobacterales</taxon>
        <taxon>Paracoccaceae</taxon>
        <taxon>Haematobacter</taxon>
    </lineage>
</organism>
<dbReference type="RefSeq" id="WP_088216409.1">
    <property type="nucleotide sequence ID" value="NZ_NIPW01000033.1"/>
</dbReference>
<protein>
    <submittedName>
        <fullName evidence="5">Aldehyde-activating protein</fullName>
    </submittedName>
</protein>
<dbReference type="GO" id="GO:0016846">
    <property type="term" value="F:carbon-sulfur lyase activity"/>
    <property type="evidence" value="ECO:0007669"/>
    <property type="project" value="InterPro"/>
</dbReference>
<keyword evidence="3" id="KW-0862">Zinc</keyword>
<evidence type="ECO:0000313" key="6">
    <source>
        <dbReference type="Proteomes" id="UP000196878"/>
    </source>
</evidence>
<keyword evidence="6" id="KW-1185">Reference proteome</keyword>
<evidence type="ECO:0000259" key="4">
    <source>
        <dbReference type="PROSITE" id="PS51891"/>
    </source>
</evidence>
<dbReference type="GO" id="GO:0046872">
    <property type="term" value="F:metal ion binding"/>
    <property type="evidence" value="ECO:0007669"/>
    <property type="project" value="UniProtKB-KW"/>
</dbReference>
<dbReference type="AlphaFoldDB" id="A0A212A890"/>
<keyword evidence="2" id="KW-0479">Metal-binding</keyword>
<evidence type="ECO:0000256" key="3">
    <source>
        <dbReference type="ARBA" id="ARBA00022833"/>
    </source>
</evidence>
<dbReference type="InterPro" id="IPR052355">
    <property type="entry name" value="CENP-V-like"/>
</dbReference>
<proteinExistence type="inferred from homology"/>
<dbReference type="PROSITE" id="PS51891">
    <property type="entry name" value="CENP_V_GFA"/>
    <property type="match status" value="1"/>
</dbReference>
<dbReference type="OrthoDB" id="9807246at2"/>
<dbReference type="InterPro" id="IPR006913">
    <property type="entry name" value="CENP-V/GFA"/>
</dbReference>
<dbReference type="Pfam" id="PF04828">
    <property type="entry name" value="GFA"/>
    <property type="match status" value="1"/>
</dbReference>
<gene>
    <name evidence="5" type="ORF">CDV49_15980</name>
</gene>
<dbReference type="Proteomes" id="UP000196878">
    <property type="component" value="Unassembled WGS sequence"/>
</dbReference>
<dbReference type="EMBL" id="NIPW01000033">
    <property type="protein sequence ID" value="OWJ75918.1"/>
    <property type="molecule type" value="Genomic_DNA"/>
</dbReference>
<accession>A0A212A890</accession>
<evidence type="ECO:0000313" key="5">
    <source>
        <dbReference type="EMBL" id="OWJ75918.1"/>
    </source>
</evidence>